<dbReference type="EMBL" id="CDMY01000989">
    <property type="protein sequence ID" value="CEM38525.1"/>
    <property type="molecule type" value="Genomic_DNA"/>
</dbReference>
<dbReference type="VEuPathDB" id="CryptoDB:Vbra_10537"/>
<dbReference type="Proteomes" id="UP000041254">
    <property type="component" value="Unassembled WGS sequence"/>
</dbReference>
<proteinExistence type="predicted"/>
<dbReference type="PhylomeDB" id="A0A0G4H4F0"/>
<dbReference type="AlphaFoldDB" id="A0A0G4H4F0"/>
<protein>
    <submittedName>
        <fullName evidence="1">Uncharacterized protein</fullName>
    </submittedName>
</protein>
<evidence type="ECO:0000313" key="1">
    <source>
        <dbReference type="EMBL" id="CEM38525.1"/>
    </source>
</evidence>
<reference evidence="1 2" key="1">
    <citation type="submission" date="2014-11" db="EMBL/GenBank/DDBJ databases">
        <authorList>
            <person name="Zhu J."/>
            <person name="Qi W."/>
            <person name="Song R."/>
        </authorList>
    </citation>
    <scope>NUCLEOTIDE SEQUENCE [LARGE SCALE GENOMIC DNA]</scope>
</reference>
<accession>A0A0G4H4F0</accession>
<keyword evidence="2" id="KW-1185">Reference proteome</keyword>
<evidence type="ECO:0000313" key="2">
    <source>
        <dbReference type="Proteomes" id="UP000041254"/>
    </source>
</evidence>
<dbReference type="InParanoid" id="A0A0G4H4F0"/>
<name>A0A0G4H4F0_VITBC</name>
<gene>
    <name evidence="1" type="ORF">Vbra_10537</name>
</gene>
<organism evidence="1 2">
    <name type="scientific">Vitrella brassicaformis (strain CCMP3155)</name>
    <dbReference type="NCBI Taxonomy" id="1169540"/>
    <lineage>
        <taxon>Eukaryota</taxon>
        <taxon>Sar</taxon>
        <taxon>Alveolata</taxon>
        <taxon>Colpodellida</taxon>
        <taxon>Vitrellaceae</taxon>
        <taxon>Vitrella</taxon>
    </lineage>
</organism>
<sequence>MTAGDGFWGALDGAKNNLTAMLNQAVQGAPTTLVSKADEAQMWRSSLLTMRRVTHLAWREDLRYYLTDFPPASNANLFDYYANLPLSPRFQILSFLLACAYPLSERLLDEYPLLRRLVYTYGTLLVVEEVMPFLFWPSVHHTVLAAHTAIHHIRQDKALQGFLAVALLLLWLSRERSSFSVFECLSDAWGSFWGWLGRRWDGRGDDWGPGRRLDR</sequence>